<feature type="chain" id="PRO_5045805398" evidence="1">
    <location>
        <begin position="22"/>
        <end position="107"/>
    </location>
</feature>
<sequence length="107" mass="11820">MNVQLCHKKLLALMFAFPFLGQLVHESTEAPQTKSKIELNWSSSKLNNFVCQSYPLVSLNLVGLELARTGKGCKGSRLQVSSVRELKQAVGKSRVYILSRAAILQAT</sequence>
<evidence type="ECO:0000256" key="1">
    <source>
        <dbReference type="SAM" id="SignalP"/>
    </source>
</evidence>
<dbReference type="EMBL" id="JAHUTI010073286">
    <property type="protein sequence ID" value="MED6256154.1"/>
    <property type="molecule type" value="Genomic_DNA"/>
</dbReference>
<comment type="caution">
    <text evidence="2">The sequence shown here is derived from an EMBL/GenBank/DDBJ whole genome shotgun (WGS) entry which is preliminary data.</text>
</comment>
<organism evidence="2 3">
    <name type="scientific">Ataeniobius toweri</name>
    <dbReference type="NCBI Taxonomy" id="208326"/>
    <lineage>
        <taxon>Eukaryota</taxon>
        <taxon>Metazoa</taxon>
        <taxon>Chordata</taxon>
        <taxon>Craniata</taxon>
        <taxon>Vertebrata</taxon>
        <taxon>Euteleostomi</taxon>
        <taxon>Actinopterygii</taxon>
        <taxon>Neopterygii</taxon>
        <taxon>Teleostei</taxon>
        <taxon>Neoteleostei</taxon>
        <taxon>Acanthomorphata</taxon>
        <taxon>Ovalentaria</taxon>
        <taxon>Atherinomorphae</taxon>
        <taxon>Cyprinodontiformes</taxon>
        <taxon>Goodeidae</taxon>
        <taxon>Ataeniobius</taxon>
    </lineage>
</organism>
<proteinExistence type="predicted"/>
<keyword evidence="1" id="KW-0732">Signal</keyword>
<evidence type="ECO:0000313" key="2">
    <source>
        <dbReference type="EMBL" id="MED6256154.1"/>
    </source>
</evidence>
<keyword evidence="3" id="KW-1185">Reference proteome</keyword>
<feature type="signal peptide" evidence="1">
    <location>
        <begin position="1"/>
        <end position="21"/>
    </location>
</feature>
<name>A0ABU7C2R2_9TELE</name>
<accession>A0ABU7C2R2</accession>
<evidence type="ECO:0000313" key="3">
    <source>
        <dbReference type="Proteomes" id="UP001345963"/>
    </source>
</evidence>
<reference evidence="2 3" key="1">
    <citation type="submission" date="2021-07" db="EMBL/GenBank/DDBJ databases">
        <authorList>
            <person name="Palmer J.M."/>
        </authorList>
    </citation>
    <scope>NUCLEOTIDE SEQUENCE [LARGE SCALE GENOMIC DNA]</scope>
    <source>
        <strain evidence="2 3">AT_MEX2019</strain>
        <tissue evidence="2">Muscle</tissue>
    </source>
</reference>
<gene>
    <name evidence="2" type="ORF">ATANTOWER_020857</name>
</gene>
<dbReference type="Proteomes" id="UP001345963">
    <property type="component" value="Unassembled WGS sequence"/>
</dbReference>
<protein>
    <submittedName>
        <fullName evidence="2">Uncharacterized protein</fullName>
    </submittedName>
</protein>